<evidence type="ECO:0000313" key="7">
    <source>
        <dbReference type="EMBL" id="MER5172332.1"/>
    </source>
</evidence>
<proteinExistence type="predicted"/>
<feature type="transmembrane region" description="Helical" evidence="5">
    <location>
        <begin position="85"/>
        <end position="104"/>
    </location>
</feature>
<accession>A0ABV1SHF5</accession>
<comment type="subcellular location">
    <subcellularLocation>
        <location evidence="1">Membrane</location>
        <topology evidence="1">Multi-pass membrane protein</topology>
    </subcellularLocation>
</comment>
<protein>
    <submittedName>
        <fullName evidence="7">FUSC family protein</fullName>
    </submittedName>
</protein>
<feature type="transmembrane region" description="Helical" evidence="5">
    <location>
        <begin position="59"/>
        <end position="79"/>
    </location>
</feature>
<gene>
    <name evidence="7" type="ORF">VSX56_11150</name>
</gene>
<feature type="transmembrane region" description="Helical" evidence="5">
    <location>
        <begin position="135"/>
        <end position="157"/>
    </location>
</feature>
<dbReference type="Pfam" id="PF13515">
    <property type="entry name" value="FUSC_2"/>
    <property type="match status" value="1"/>
</dbReference>
<evidence type="ECO:0000259" key="6">
    <source>
        <dbReference type="Pfam" id="PF13515"/>
    </source>
</evidence>
<evidence type="ECO:0000256" key="1">
    <source>
        <dbReference type="ARBA" id="ARBA00004141"/>
    </source>
</evidence>
<keyword evidence="8" id="KW-1185">Reference proteome</keyword>
<evidence type="ECO:0000313" key="8">
    <source>
        <dbReference type="Proteomes" id="UP001438953"/>
    </source>
</evidence>
<evidence type="ECO:0000256" key="2">
    <source>
        <dbReference type="ARBA" id="ARBA00022692"/>
    </source>
</evidence>
<feature type="transmembrane region" description="Helical" evidence="5">
    <location>
        <begin position="111"/>
        <end position="129"/>
    </location>
</feature>
<keyword evidence="2 5" id="KW-0812">Transmembrane</keyword>
<sequence>MEKLETLNWVQAVPAFIALSVATWLSQAGDLSRPEQIAVLGVTFSASTGLGRQVAGRRWLLAVLDVLGKGFAIAAGVLLGTLTLGGVSLVWPAMILGACLVGALSRLDKALWWLSIQSWLFFGLSALFFDQAEAPWQLVVLVVATHVLVLGFEHCVIRGLRSWSGFRRWDNVMGVDHEGAPILTMGWQAAQSGVAVALALGLALMMGLSRPYWAPMSTLFVLRPDLKATRASLVTRCVTTVLGCLAATIVVMVLPGHWVLPVLFVLTGTAAILFLPLGFPVFVALLSATIVLMVTMGNAALVENAEVRVIGTLIGGVMALLTQVVAHVLFRRAV</sequence>
<evidence type="ECO:0000256" key="4">
    <source>
        <dbReference type="ARBA" id="ARBA00023136"/>
    </source>
</evidence>
<dbReference type="RefSeq" id="WP_350937097.1">
    <property type="nucleotide sequence ID" value="NZ_JAYWLC010000007.1"/>
</dbReference>
<feature type="transmembrane region" description="Helical" evidence="5">
    <location>
        <begin position="309"/>
        <end position="330"/>
    </location>
</feature>
<dbReference type="Proteomes" id="UP001438953">
    <property type="component" value="Unassembled WGS sequence"/>
</dbReference>
<feature type="transmembrane region" description="Helical" evidence="5">
    <location>
        <begin position="233"/>
        <end position="251"/>
    </location>
</feature>
<keyword evidence="3 5" id="KW-1133">Transmembrane helix</keyword>
<feature type="domain" description="Integral membrane bound transporter" evidence="6">
    <location>
        <begin position="198"/>
        <end position="321"/>
    </location>
</feature>
<name>A0ABV1SHF5_9RHOB</name>
<keyword evidence="4 5" id="KW-0472">Membrane</keyword>
<evidence type="ECO:0000256" key="5">
    <source>
        <dbReference type="SAM" id="Phobius"/>
    </source>
</evidence>
<comment type="caution">
    <text evidence="7">The sequence shown here is derived from an EMBL/GenBank/DDBJ whole genome shotgun (WGS) entry which is preliminary data.</text>
</comment>
<dbReference type="InterPro" id="IPR049453">
    <property type="entry name" value="Memb_transporter_dom"/>
</dbReference>
<organism evidence="7 8">
    <name type="scientific">Thioclava kandeliae</name>
    <dbReference type="NCBI Taxonomy" id="3070818"/>
    <lineage>
        <taxon>Bacteria</taxon>
        <taxon>Pseudomonadati</taxon>
        <taxon>Pseudomonadota</taxon>
        <taxon>Alphaproteobacteria</taxon>
        <taxon>Rhodobacterales</taxon>
        <taxon>Paracoccaceae</taxon>
        <taxon>Thioclava</taxon>
    </lineage>
</organism>
<reference evidence="7 8" key="1">
    <citation type="submission" date="2024-06" db="EMBL/GenBank/DDBJ databases">
        <title>Thioclava kandeliae sp. nov. from a rhizosphere soil sample of Kandelia candel in a mangrove.</title>
        <authorList>
            <person name="Mu T."/>
        </authorList>
    </citation>
    <scope>NUCLEOTIDE SEQUENCE [LARGE SCALE GENOMIC DNA]</scope>
    <source>
        <strain evidence="7 8">CPCC 100088</strain>
    </source>
</reference>
<feature type="transmembrane region" description="Helical" evidence="5">
    <location>
        <begin position="193"/>
        <end position="213"/>
    </location>
</feature>
<feature type="transmembrane region" description="Helical" evidence="5">
    <location>
        <begin position="281"/>
        <end position="302"/>
    </location>
</feature>
<dbReference type="EMBL" id="JAYWLC010000007">
    <property type="protein sequence ID" value="MER5172332.1"/>
    <property type="molecule type" value="Genomic_DNA"/>
</dbReference>
<evidence type="ECO:0000256" key="3">
    <source>
        <dbReference type="ARBA" id="ARBA00022989"/>
    </source>
</evidence>